<name>A0A829X092_GLUOY</name>
<dbReference type="EMBL" id="BARJ01000010">
    <property type="protein sequence ID" value="GEM17564.1"/>
    <property type="molecule type" value="Genomic_DNA"/>
</dbReference>
<organism evidence="2 3">
    <name type="scientific">Gluconobacter oxydans NBRC 3293</name>
    <dbReference type="NCBI Taxonomy" id="1315969"/>
    <lineage>
        <taxon>Bacteria</taxon>
        <taxon>Pseudomonadati</taxon>
        <taxon>Pseudomonadota</taxon>
        <taxon>Alphaproteobacteria</taxon>
        <taxon>Acetobacterales</taxon>
        <taxon>Acetobacteraceae</taxon>
        <taxon>Gluconobacter</taxon>
    </lineage>
</organism>
<dbReference type="Gene3D" id="3.40.1350.110">
    <property type="match status" value="1"/>
</dbReference>
<evidence type="ECO:0000313" key="2">
    <source>
        <dbReference type="EMBL" id="GEM17564.1"/>
    </source>
</evidence>
<dbReference type="GO" id="GO:0004530">
    <property type="term" value="F:deoxyribonuclease I activity"/>
    <property type="evidence" value="ECO:0007669"/>
    <property type="project" value="InterPro"/>
</dbReference>
<dbReference type="Pfam" id="PF21111">
    <property type="entry name" value="CDI_toxin_EC869_like"/>
    <property type="match status" value="1"/>
</dbReference>
<evidence type="ECO:0000313" key="3">
    <source>
        <dbReference type="Proteomes" id="UP000484858"/>
    </source>
</evidence>
<dbReference type="Proteomes" id="UP000484858">
    <property type="component" value="Unassembled WGS sequence"/>
</dbReference>
<gene>
    <name evidence="2" type="ORF">NBRC3293_2061</name>
</gene>
<accession>A0A829X092</accession>
<protein>
    <recommendedName>
        <fullName evidence="1">CdiA toxin EC869-like domain-containing protein</fullName>
    </recommendedName>
</protein>
<dbReference type="InterPro" id="IPR033799">
    <property type="entry name" value="CdiA_EC869-like"/>
</dbReference>
<proteinExistence type="predicted"/>
<feature type="domain" description="CdiA toxin EC869-like" evidence="1">
    <location>
        <begin position="958"/>
        <end position="1082"/>
    </location>
</feature>
<reference evidence="2 3" key="1">
    <citation type="submission" date="2013-04" db="EMBL/GenBank/DDBJ databases">
        <title>Gluconobacter oxydans NBRC 3293 whole genome sequence.</title>
        <authorList>
            <person name="Matsutani M."/>
            <person name="Yakushi T."/>
            <person name="Matsushita K."/>
        </authorList>
    </citation>
    <scope>NUCLEOTIDE SEQUENCE [LARGE SCALE GENOMIC DNA]</scope>
    <source>
        <strain evidence="2 3">NBRC 3293</strain>
    </source>
</reference>
<sequence length="1113" mass="122359">MLHYETYRIHTGVSTLDSNTLFPTLSSATPDVQNVHGAVGLSASSSQDQQYAALPSSQEMKDLLSGLSQSQSGKSDQFPTSGVDYWKNSQQVHDIMQNLLKVSAGVKQEPETVAQTSSDAGSAAGITENQAAVSQPSEVSSTALNSTIPVVAFDALVIDNPIYDQGGIGGDTWYFTGNPFNYNNIDAVHGFSPSGSVRNYLSENGYTWANNDASFTDGAVPNIPQPGYSNSTTNKYLLQDWDQTSSNAISTKLLGHVFTPQTNSDWISVITQDVKENGWLIPRVWLQIYETVSHYPEVQSDLNTFQAQILDRTSANFDMQWTNWAQDTMAHGYSLDQMRSNLAHSDATTAALKQALQDIQGRVPTDNDMTWIQSQEDTMGNGSETLDQVYQGLALWTGEHGGYDGMITDVLGRAAGDSDEPWRQWVEQTIGNHTETYASVRVNLASSQAEQAALSQLTLDVQGRALGTTDSDNQWLSYNEDRIGNGTITYAGLRNETAHWSGERDNLSQLDLDVQGHALGTDDSSNQWLSYNEDRIGNGTITYAGLRNETAHWSGERDNLSQLDLDVQGHALGTDDSSNQWLSYNEDRIGNGTITYAGLRNETAHWSGERDNLSQLDLDVQGHALGTDDSSNQWLSYNEDRIGNGTITYAGLRNETAHWSGERGNLSQLDLDVQGHALGTDDSSNQWLSYNEDRIGNGTITYAGLRNETAHWSGERDNLGSGLQFMVGRSVNDADSSWISISEDAIGSGTYSYQTVVLALSQTSEFISEIGDVYADWGQLPPTDDQLKTAGQAMFNLHAAWIITKDQTIEQLQAEANGYQALSANGSFQDYIDNVAGSAEQARDLEASMLADPLMEEADNVQDARNLLTQGGGSVEGAMVDQGVMRTVIQQDKENPLTPCNDVATFRKDHTKVVYNNPQITSANAQWQTVNQRDWSTSYVANGVVWNEAKGGAGASAQGLPYEAYVQEKLNGGNPTGDYVWLQDHRSNWMTFDHWNEGTGDAVSDKALNTNRDMYKTDPANIKYRIWADMKEMAMKYTEGRSRQGTTQPVRFTQEDIQTYTFELGVRTATTTDAQWKQICEAYRGAGAKMASYERNGYKPLDFEIDAISDAVS</sequence>
<evidence type="ECO:0000259" key="1">
    <source>
        <dbReference type="Pfam" id="PF21111"/>
    </source>
</evidence>
<dbReference type="AlphaFoldDB" id="A0A829X092"/>
<comment type="caution">
    <text evidence="2">The sequence shown here is derived from an EMBL/GenBank/DDBJ whole genome shotgun (WGS) entry which is preliminary data.</text>
</comment>